<dbReference type="PROSITE" id="PS50010">
    <property type="entry name" value="DH_2"/>
    <property type="match status" value="1"/>
</dbReference>
<gene>
    <name evidence="3" type="ORF">DPMN_122415</name>
</gene>
<feature type="domain" description="DH" evidence="2">
    <location>
        <begin position="233"/>
        <end position="427"/>
    </location>
</feature>
<sequence length="519" mass="60131">MSLPRVEKKKKEKPKLRRGYTVDQSYFDKVKLSIIKERRTTRRLSSGSINSGSEESDQEASAPAFVRRGRRSAIVDTKNFGDVSPTTLSPDLSPSNSCDEGESGSNLTGRMRRRRSSLGVPMNVYPGDLLVQEHHKKLIKRNTISDFFAGRNGAIANDESKKHRQSFSLLKLMKTRSKESLHLCDVLKELKPSEFKDNYLAAYKNVHWTDLIASTDKQTSVTECLNISETERKRRESVWELFKSECVFLIDHLMVLKHCFLEPLKKVQVEGFLMYTEPSEIFSNLDELCYVSYTFCKDFIGHLLKDMSSSDFGSTAVLIKAFQRFSNHSKDGSVYHTYCLNYSNALSYLEKLRKVDDFCEFEKWCEQDGRCNRLQLVDLLIGPMQHCTKLPLLLQNIQKYTEDPVEKQQIVDSIEKVETSLRRLEEKMMWLKNFERVQAIQRHLVWPSITDLDSRTFIPEYLRPKLSRQPCERLLACPSRQLIHEGSVTLTESTKSFEAYMFLFDDILLITKTKKPSRK</sequence>
<dbReference type="GO" id="GO:0005085">
    <property type="term" value="F:guanyl-nucleotide exchange factor activity"/>
    <property type="evidence" value="ECO:0007669"/>
    <property type="project" value="InterPro"/>
</dbReference>
<feature type="region of interest" description="Disordered" evidence="1">
    <location>
        <begin position="1"/>
        <end position="20"/>
    </location>
</feature>
<comment type="caution">
    <text evidence="3">The sequence shown here is derived from an EMBL/GenBank/DDBJ whole genome shotgun (WGS) entry which is preliminary data.</text>
</comment>
<feature type="compositionally biased region" description="Low complexity" evidence="1">
    <location>
        <begin position="84"/>
        <end position="97"/>
    </location>
</feature>
<reference evidence="3" key="2">
    <citation type="submission" date="2020-11" db="EMBL/GenBank/DDBJ databases">
        <authorList>
            <person name="McCartney M.A."/>
            <person name="Auch B."/>
            <person name="Kono T."/>
            <person name="Mallez S."/>
            <person name="Becker A."/>
            <person name="Gohl D.M."/>
            <person name="Silverstein K.A.T."/>
            <person name="Koren S."/>
            <person name="Bechman K.B."/>
            <person name="Herman A."/>
            <person name="Abrahante J.E."/>
            <person name="Garbe J."/>
        </authorList>
    </citation>
    <scope>NUCLEOTIDE SEQUENCE</scope>
    <source>
        <strain evidence="3">Duluth1</strain>
        <tissue evidence="3">Whole animal</tissue>
    </source>
</reference>
<dbReference type="GO" id="GO:0007266">
    <property type="term" value="P:Rho protein signal transduction"/>
    <property type="evidence" value="ECO:0007669"/>
    <property type="project" value="TreeGrafter"/>
</dbReference>
<evidence type="ECO:0000256" key="1">
    <source>
        <dbReference type="SAM" id="MobiDB-lite"/>
    </source>
</evidence>
<dbReference type="Proteomes" id="UP000828390">
    <property type="component" value="Unassembled WGS sequence"/>
</dbReference>
<dbReference type="SUPFAM" id="SSF48065">
    <property type="entry name" value="DBL homology domain (DH-domain)"/>
    <property type="match status" value="1"/>
</dbReference>
<feature type="compositionally biased region" description="Basic residues" evidence="1">
    <location>
        <begin position="7"/>
        <end position="18"/>
    </location>
</feature>
<dbReference type="Gene3D" id="1.20.900.10">
    <property type="entry name" value="Dbl homology (DH) domain"/>
    <property type="match status" value="1"/>
</dbReference>
<evidence type="ECO:0000259" key="2">
    <source>
        <dbReference type="PROSITE" id="PS50010"/>
    </source>
</evidence>
<dbReference type="InterPro" id="IPR011993">
    <property type="entry name" value="PH-like_dom_sf"/>
</dbReference>
<dbReference type="AlphaFoldDB" id="A0A9D4GVG3"/>
<dbReference type="Pfam" id="PF00621">
    <property type="entry name" value="RhoGEF"/>
    <property type="match status" value="1"/>
</dbReference>
<dbReference type="Gene3D" id="2.30.29.30">
    <property type="entry name" value="Pleckstrin-homology domain (PH domain)/Phosphotyrosine-binding domain (PTB)"/>
    <property type="match status" value="1"/>
</dbReference>
<name>A0A9D4GVG3_DREPO</name>
<dbReference type="CDD" id="cd00160">
    <property type="entry name" value="RhoGEF"/>
    <property type="match status" value="1"/>
</dbReference>
<reference evidence="3" key="1">
    <citation type="journal article" date="2019" name="bioRxiv">
        <title>The Genome of the Zebra Mussel, Dreissena polymorpha: A Resource for Invasive Species Research.</title>
        <authorList>
            <person name="McCartney M.A."/>
            <person name="Auch B."/>
            <person name="Kono T."/>
            <person name="Mallez S."/>
            <person name="Zhang Y."/>
            <person name="Obille A."/>
            <person name="Becker A."/>
            <person name="Abrahante J.E."/>
            <person name="Garbe J."/>
            <person name="Badalamenti J.P."/>
            <person name="Herman A."/>
            <person name="Mangelson H."/>
            <person name="Liachko I."/>
            <person name="Sullivan S."/>
            <person name="Sone E.D."/>
            <person name="Koren S."/>
            <person name="Silverstein K.A.T."/>
            <person name="Beckman K.B."/>
            <person name="Gohl D.M."/>
        </authorList>
    </citation>
    <scope>NUCLEOTIDE SEQUENCE</scope>
    <source>
        <strain evidence="3">Duluth1</strain>
        <tissue evidence="3">Whole animal</tissue>
    </source>
</reference>
<organism evidence="3 4">
    <name type="scientific">Dreissena polymorpha</name>
    <name type="common">Zebra mussel</name>
    <name type="synonym">Mytilus polymorpha</name>
    <dbReference type="NCBI Taxonomy" id="45954"/>
    <lineage>
        <taxon>Eukaryota</taxon>
        <taxon>Metazoa</taxon>
        <taxon>Spiralia</taxon>
        <taxon>Lophotrochozoa</taxon>
        <taxon>Mollusca</taxon>
        <taxon>Bivalvia</taxon>
        <taxon>Autobranchia</taxon>
        <taxon>Heteroconchia</taxon>
        <taxon>Euheterodonta</taxon>
        <taxon>Imparidentia</taxon>
        <taxon>Neoheterodontei</taxon>
        <taxon>Myida</taxon>
        <taxon>Dreissenoidea</taxon>
        <taxon>Dreissenidae</taxon>
        <taxon>Dreissena</taxon>
    </lineage>
</organism>
<dbReference type="PANTHER" id="PTHR13217">
    <property type="entry name" value="PLECKSTRIN HOMOLOGY DOMAIN-CONTAINING FAMILY G MEMBER 7"/>
    <property type="match status" value="1"/>
</dbReference>
<dbReference type="SMART" id="SM00325">
    <property type="entry name" value="RhoGEF"/>
    <property type="match status" value="1"/>
</dbReference>
<feature type="region of interest" description="Disordered" evidence="1">
    <location>
        <begin position="38"/>
        <end position="115"/>
    </location>
</feature>
<proteinExistence type="predicted"/>
<dbReference type="PANTHER" id="PTHR13217:SF6">
    <property type="entry name" value="PLECKSTRIN HOMOLOGY DOMAIN-CONTAINING FAMILY G MEMBER 7"/>
    <property type="match status" value="1"/>
</dbReference>
<dbReference type="EMBL" id="JAIWYP010000005">
    <property type="protein sequence ID" value="KAH3820667.1"/>
    <property type="molecule type" value="Genomic_DNA"/>
</dbReference>
<protein>
    <recommendedName>
        <fullName evidence="2">DH domain-containing protein</fullName>
    </recommendedName>
</protein>
<dbReference type="InterPro" id="IPR035899">
    <property type="entry name" value="DBL_dom_sf"/>
</dbReference>
<dbReference type="InterPro" id="IPR040181">
    <property type="entry name" value="PKHG5/7"/>
</dbReference>
<feature type="non-terminal residue" evidence="3">
    <location>
        <position position="1"/>
    </location>
</feature>
<accession>A0A9D4GVG3</accession>
<evidence type="ECO:0000313" key="3">
    <source>
        <dbReference type="EMBL" id="KAH3820667.1"/>
    </source>
</evidence>
<keyword evidence="4" id="KW-1185">Reference proteome</keyword>
<dbReference type="InterPro" id="IPR000219">
    <property type="entry name" value="DH_dom"/>
</dbReference>
<dbReference type="SUPFAM" id="SSF50729">
    <property type="entry name" value="PH domain-like"/>
    <property type="match status" value="1"/>
</dbReference>
<evidence type="ECO:0000313" key="4">
    <source>
        <dbReference type="Proteomes" id="UP000828390"/>
    </source>
</evidence>